<keyword evidence="5 6" id="KW-0408">Iron</keyword>
<reference evidence="10 11" key="1">
    <citation type="submission" date="2017-05" db="EMBL/GenBank/DDBJ databases">
        <title>The complete genome sequence of Deinococcus ficus isolated from the rhizosphere of the Ficus religiosa L. in Taiwan.</title>
        <authorList>
            <person name="Wu K.-M."/>
            <person name="Liao T.-L."/>
            <person name="Liu Y.-M."/>
            <person name="Young C.-C."/>
            <person name="Tsai S.-F."/>
        </authorList>
    </citation>
    <scope>NUCLEOTIDE SEQUENCE [LARGE SCALE GENOMIC DNA]</scope>
    <source>
        <strain evidence="10 11">CC-FR2-10</strain>
    </source>
</reference>
<keyword evidence="1" id="KW-0813">Transport</keyword>
<feature type="domain" description="Cytochrome c" evidence="9">
    <location>
        <begin position="170"/>
        <end position="253"/>
    </location>
</feature>
<dbReference type="Gene3D" id="1.10.760.10">
    <property type="entry name" value="Cytochrome c-like domain"/>
    <property type="match status" value="1"/>
</dbReference>
<feature type="region of interest" description="Disordered" evidence="7">
    <location>
        <begin position="43"/>
        <end position="178"/>
    </location>
</feature>
<sequence length="253" mass="24388">MNATPHHRQAGSATSWIAGATLGLLLGATLLIAIPRTLGGGEPVGQEISAESPDIESANNTEAGSMESGTASVGNPTSSTTSNDEAVTAEAIAPEANTTTSTPTTPDTAGGEGSDMGSAAGGGAMDETGSGGADGSGEAAMPGAAAGEPTPGGVAVAPGGTAAENAADSGDANAGKSTFASSCAGCHGAEGQGGIGPAMTKDANKWTAAQFTAAVREGKAPGRDLAPMMPHFTASQLSDADLNNIYAWVKSLQ</sequence>
<keyword evidence="3 6" id="KW-0479">Metal-binding</keyword>
<organism evidence="10 11">
    <name type="scientific">Deinococcus ficus</name>
    <dbReference type="NCBI Taxonomy" id="317577"/>
    <lineage>
        <taxon>Bacteria</taxon>
        <taxon>Thermotogati</taxon>
        <taxon>Deinococcota</taxon>
        <taxon>Deinococci</taxon>
        <taxon>Deinococcales</taxon>
        <taxon>Deinococcaceae</taxon>
        <taxon>Deinococcus</taxon>
    </lineage>
</organism>
<evidence type="ECO:0000256" key="4">
    <source>
        <dbReference type="ARBA" id="ARBA00022982"/>
    </source>
</evidence>
<keyword evidence="8" id="KW-0812">Transmembrane</keyword>
<dbReference type="STRING" id="317577.GCA_000419625_00882"/>
<feature type="transmembrane region" description="Helical" evidence="8">
    <location>
        <begin position="15"/>
        <end position="34"/>
    </location>
</feature>
<evidence type="ECO:0000256" key="7">
    <source>
        <dbReference type="SAM" id="MobiDB-lite"/>
    </source>
</evidence>
<dbReference type="GO" id="GO:0020037">
    <property type="term" value="F:heme binding"/>
    <property type="evidence" value="ECO:0007669"/>
    <property type="project" value="InterPro"/>
</dbReference>
<gene>
    <name evidence="10" type="ORF">DFI_01330</name>
</gene>
<keyword evidence="4" id="KW-0249">Electron transport</keyword>
<evidence type="ECO:0000313" key="10">
    <source>
        <dbReference type="EMBL" id="ASN79825.1"/>
    </source>
</evidence>
<protein>
    <recommendedName>
        <fullName evidence="9">Cytochrome c domain-containing protein</fullName>
    </recommendedName>
</protein>
<dbReference type="PROSITE" id="PS51007">
    <property type="entry name" value="CYTC"/>
    <property type="match status" value="1"/>
</dbReference>
<dbReference type="InterPro" id="IPR036909">
    <property type="entry name" value="Cyt_c-like_dom_sf"/>
</dbReference>
<evidence type="ECO:0000256" key="6">
    <source>
        <dbReference type="PROSITE-ProRule" id="PRU00433"/>
    </source>
</evidence>
<evidence type="ECO:0000256" key="5">
    <source>
        <dbReference type="ARBA" id="ARBA00023004"/>
    </source>
</evidence>
<evidence type="ECO:0000259" key="9">
    <source>
        <dbReference type="PROSITE" id="PS51007"/>
    </source>
</evidence>
<dbReference type="KEGG" id="dfc:DFI_01330"/>
<evidence type="ECO:0000256" key="8">
    <source>
        <dbReference type="SAM" id="Phobius"/>
    </source>
</evidence>
<dbReference type="RefSeq" id="WP_051308012.1">
    <property type="nucleotide sequence ID" value="NZ_CP021081.1"/>
</dbReference>
<feature type="compositionally biased region" description="Low complexity" evidence="7">
    <location>
        <begin position="98"/>
        <end position="109"/>
    </location>
</feature>
<dbReference type="Pfam" id="PF13442">
    <property type="entry name" value="Cytochrome_CBB3"/>
    <property type="match status" value="1"/>
</dbReference>
<feature type="compositionally biased region" description="Polar residues" evidence="7">
    <location>
        <begin position="57"/>
        <end position="85"/>
    </location>
</feature>
<dbReference type="InterPro" id="IPR051811">
    <property type="entry name" value="Cytochrome_c550/c551-like"/>
</dbReference>
<proteinExistence type="predicted"/>
<keyword evidence="11" id="KW-1185">Reference proteome</keyword>
<dbReference type="SUPFAM" id="SSF46626">
    <property type="entry name" value="Cytochrome c"/>
    <property type="match status" value="1"/>
</dbReference>
<keyword evidence="8" id="KW-0472">Membrane</keyword>
<dbReference type="AlphaFoldDB" id="A0A221ST63"/>
<dbReference type="PANTHER" id="PTHR37823:SF1">
    <property type="entry name" value="CYTOCHROME C-553-LIKE"/>
    <property type="match status" value="1"/>
</dbReference>
<dbReference type="GO" id="GO:0046872">
    <property type="term" value="F:metal ion binding"/>
    <property type="evidence" value="ECO:0007669"/>
    <property type="project" value="UniProtKB-KW"/>
</dbReference>
<name>A0A221ST63_9DEIO</name>
<accession>A0A221ST63</accession>
<feature type="compositionally biased region" description="Gly residues" evidence="7">
    <location>
        <begin position="110"/>
        <end position="135"/>
    </location>
</feature>
<dbReference type="GO" id="GO:0009055">
    <property type="term" value="F:electron transfer activity"/>
    <property type="evidence" value="ECO:0007669"/>
    <property type="project" value="InterPro"/>
</dbReference>
<dbReference type="PANTHER" id="PTHR37823">
    <property type="entry name" value="CYTOCHROME C-553-LIKE"/>
    <property type="match status" value="1"/>
</dbReference>
<feature type="compositionally biased region" description="Low complexity" evidence="7">
    <location>
        <begin position="136"/>
        <end position="163"/>
    </location>
</feature>
<evidence type="ECO:0000313" key="11">
    <source>
        <dbReference type="Proteomes" id="UP000259030"/>
    </source>
</evidence>
<evidence type="ECO:0000256" key="2">
    <source>
        <dbReference type="ARBA" id="ARBA00022617"/>
    </source>
</evidence>
<dbReference type="EMBL" id="CP021081">
    <property type="protein sequence ID" value="ASN79825.1"/>
    <property type="molecule type" value="Genomic_DNA"/>
</dbReference>
<keyword evidence="8" id="KW-1133">Transmembrane helix</keyword>
<dbReference type="InterPro" id="IPR009056">
    <property type="entry name" value="Cyt_c-like_dom"/>
</dbReference>
<dbReference type="Proteomes" id="UP000259030">
    <property type="component" value="Chromosome"/>
</dbReference>
<keyword evidence="2 6" id="KW-0349">Heme</keyword>
<evidence type="ECO:0000256" key="3">
    <source>
        <dbReference type="ARBA" id="ARBA00022723"/>
    </source>
</evidence>
<evidence type="ECO:0000256" key="1">
    <source>
        <dbReference type="ARBA" id="ARBA00022448"/>
    </source>
</evidence>